<feature type="domain" description="NlpC/P60" evidence="4">
    <location>
        <begin position="75"/>
        <end position="117"/>
    </location>
</feature>
<organism evidence="5">
    <name type="scientific">candidate division CPR3 bacterium</name>
    <dbReference type="NCBI Taxonomy" id="2268181"/>
    <lineage>
        <taxon>Bacteria</taxon>
        <taxon>Bacteria division CPR3</taxon>
    </lineage>
</organism>
<keyword evidence="2" id="KW-0378">Hydrolase</keyword>
<gene>
    <name evidence="5" type="ORF">ENT43_00885</name>
</gene>
<evidence type="ECO:0000256" key="2">
    <source>
        <dbReference type="ARBA" id="ARBA00022801"/>
    </source>
</evidence>
<dbReference type="Pfam" id="PF00877">
    <property type="entry name" value="NLPC_P60"/>
    <property type="match status" value="1"/>
</dbReference>
<dbReference type="EMBL" id="DSYQ01000003">
    <property type="protein sequence ID" value="HGT70799.1"/>
    <property type="molecule type" value="Genomic_DNA"/>
</dbReference>
<dbReference type="GO" id="GO:0008234">
    <property type="term" value="F:cysteine-type peptidase activity"/>
    <property type="evidence" value="ECO:0007669"/>
    <property type="project" value="UniProtKB-KW"/>
</dbReference>
<keyword evidence="3" id="KW-0788">Thiol protease</keyword>
<name>A0A7C4R4T5_UNCC3</name>
<reference evidence="5" key="1">
    <citation type="journal article" date="2020" name="mSystems">
        <title>Genome- and Community-Level Interaction Insights into Carbon Utilization and Element Cycling Functions of Hydrothermarchaeota in Hydrothermal Sediment.</title>
        <authorList>
            <person name="Zhou Z."/>
            <person name="Liu Y."/>
            <person name="Xu W."/>
            <person name="Pan J."/>
            <person name="Luo Z.H."/>
            <person name="Li M."/>
        </authorList>
    </citation>
    <scope>NUCLEOTIDE SEQUENCE [LARGE SCALE GENOMIC DNA]</scope>
    <source>
        <strain evidence="5">SpSt-579</strain>
    </source>
</reference>
<dbReference type="AlphaFoldDB" id="A0A7C4R4T5"/>
<dbReference type="GO" id="GO:0006508">
    <property type="term" value="P:proteolysis"/>
    <property type="evidence" value="ECO:0007669"/>
    <property type="project" value="UniProtKB-KW"/>
</dbReference>
<proteinExistence type="predicted"/>
<dbReference type="InterPro" id="IPR000064">
    <property type="entry name" value="NLP_P60_dom"/>
</dbReference>
<keyword evidence="1" id="KW-0645">Protease</keyword>
<evidence type="ECO:0000313" key="5">
    <source>
        <dbReference type="EMBL" id="HGT70799.1"/>
    </source>
</evidence>
<dbReference type="Gene3D" id="3.90.1720.10">
    <property type="entry name" value="endopeptidase domain like (from Nostoc punctiforme)"/>
    <property type="match status" value="1"/>
</dbReference>
<accession>A0A7C4R4T5</accession>
<protein>
    <recommendedName>
        <fullName evidence="4">NlpC/P60 domain-containing protein</fullName>
    </recommendedName>
</protein>
<sequence length="146" mass="17025">MKYLIKKSYLKMIENSLETKMFRSFYVKIDGKEKDIMEKGKRSCANFVSSILYLFKLIKSNHATVKSTFEDAVSCGWELTNKPEKGDLVFWEELKGTAHVGFYWNGKEAISNSPEKGFPIKHSLDYEGKRKITHILHFDFDKLNKN</sequence>
<evidence type="ECO:0000256" key="3">
    <source>
        <dbReference type="ARBA" id="ARBA00022807"/>
    </source>
</evidence>
<comment type="caution">
    <text evidence="5">The sequence shown here is derived from an EMBL/GenBank/DDBJ whole genome shotgun (WGS) entry which is preliminary data.</text>
</comment>
<evidence type="ECO:0000259" key="4">
    <source>
        <dbReference type="Pfam" id="PF00877"/>
    </source>
</evidence>
<evidence type="ECO:0000256" key="1">
    <source>
        <dbReference type="ARBA" id="ARBA00022670"/>
    </source>
</evidence>